<dbReference type="KEGG" id="aagg:ETAA8_69460"/>
<sequence length="65" mass="7418">MNDPNLLPPHDSPDSSAPREAEPSKSPRIYTSAELFGNQREVWIEHGDQQYKLRITSTNKLVLNK</sequence>
<name>A0A517YNK3_9BACT</name>
<evidence type="ECO:0000313" key="3">
    <source>
        <dbReference type="Proteomes" id="UP000315017"/>
    </source>
</evidence>
<dbReference type="Pfam" id="PF10636">
    <property type="entry name" value="hemP"/>
    <property type="match status" value="1"/>
</dbReference>
<dbReference type="EMBL" id="CP036274">
    <property type="protein sequence ID" value="QDU31786.1"/>
    <property type="molecule type" value="Genomic_DNA"/>
</dbReference>
<dbReference type="AlphaFoldDB" id="A0A517YNK3"/>
<dbReference type="OrthoDB" id="290460at2"/>
<evidence type="ECO:0000313" key="2">
    <source>
        <dbReference type="EMBL" id="QDU31786.1"/>
    </source>
</evidence>
<gene>
    <name evidence="2" type="ORF">ETAA8_69460</name>
</gene>
<feature type="compositionally biased region" description="Basic and acidic residues" evidence="1">
    <location>
        <begin position="11"/>
        <end position="25"/>
    </location>
</feature>
<feature type="region of interest" description="Disordered" evidence="1">
    <location>
        <begin position="1"/>
        <end position="29"/>
    </location>
</feature>
<evidence type="ECO:0000256" key="1">
    <source>
        <dbReference type="SAM" id="MobiDB-lite"/>
    </source>
</evidence>
<reference evidence="2 3" key="1">
    <citation type="submission" date="2019-02" db="EMBL/GenBank/DDBJ databases">
        <title>Deep-cultivation of Planctomycetes and their phenomic and genomic characterization uncovers novel biology.</title>
        <authorList>
            <person name="Wiegand S."/>
            <person name="Jogler M."/>
            <person name="Boedeker C."/>
            <person name="Pinto D."/>
            <person name="Vollmers J."/>
            <person name="Rivas-Marin E."/>
            <person name="Kohn T."/>
            <person name="Peeters S.H."/>
            <person name="Heuer A."/>
            <person name="Rast P."/>
            <person name="Oberbeckmann S."/>
            <person name="Bunk B."/>
            <person name="Jeske O."/>
            <person name="Meyerdierks A."/>
            <person name="Storesund J.E."/>
            <person name="Kallscheuer N."/>
            <person name="Luecker S."/>
            <person name="Lage O.M."/>
            <person name="Pohl T."/>
            <person name="Merkel B.J."/>
            <person name="Hornburger P."/>
            <person name="Mueller R.-W."/>
            <person name="Bruemmer F."/>
            <person name="Labrenz M."/>
            <person name="Spormann A.M."/>
            <person name="Op den Camp H."/>
            <person name="Overmann J."/>
            <person name="Amann R."/>
            <person name="Jetten M.S.M."/>
            <person name="Mascher T."/>
            <person name="Medema M.H."/>
            <person name="Devos D.P."/>
            <person name="Kaster A.-K."/>
            <person name="Ovreas L."/>
            <person name="Rohde M."/>
            <person name="Galperin M.Y."/>
            <person name="Jogler C."/>
        </authorList>
    </citation>
    <scope>NUCLEOTIDE SEQUENCE [LARGE SCALE GENOMIC DNA]</scope>
    <source>
        <strain evidence="2 3">ETA_A8</strain>
    </source>
</reference>
<evidence type="ECO:0008006" key="4">
    <source>
        <dbReference type="Google" id="ProtNLM"/>
    </source>
</evidence>
<accession>A0A517YNK3</accession>
<organism evidence="2 3">
    <name type="scientific">Anatilimnocola aggregata</name>
    <dbReference type="NCBI Taxonomy" id="2528021"/>
    <lineage>
        <taxon>Bacteria</taxon>
        <taxon>Pseudomonadati</taxon>
        <taxon>Planctomycetota</taxon>
        <taxon>Planctomycetia</taxon>
        <taxon>Pirellulales</taxon>
        <taxon>Pirellulaceae</taxon>
        <taxon>Anatilimnocola</taxon>
    </lineage>
</organism>
<dbReference type="Proteomes" id="UP000315017">
    <property type="component" value="Chromosome"/>
</dbReference>
<protein>
    <recommendedName>
        <fullName evidence="4">Hemin uptake protein HemP</fullName>
    </recommendedName>
</protein>
<dbReference type="InterPro" id="IPR019600">
    <property type="entry name" value="Hemin_uptake_protein_HemP"/>
</dbReference>
<keyword evidence="3" id="KW-1185">Reference proteome</keyword>
<dbReference type="RefSeq" id="WP_145099502.1">
    <property type="nucleotide sequence ID" value="NZ_CP036274.1"/>
</dbReference>
<dbReference type="Gene3D" id="2.10.70.10">
    <property type="entry name" value="Complement Module, domain 1"/>
    <property type="match status" value="1"/>
</dbReference>
<proteinExistence type="predicted"/>